<comment type="caution">
    <text evidence="1">The sequence shown here is derived from an EMBL/GenBank/DDBJ whole genome shotgun (WGS) entry which is preliminary data.</text>
</comment>
<dbReference type="AlphaFoldDB" id="A0AB36SZN4"/>
<proteinExistence type="predicted"/>
<evidence type="ECO:0000313" key="2">
    <source>
        <dbReference type="Proteomes" id="UP000220078"/>
    </source>
</evidence>
<evidence type="ECO:0000313" key="1">
    <source>
        <dbReference type="EMBL" id="PEN86051.1"/>
    </source>
</evidence>
<gene>
    <name evidence="1" type="ORF">CN551_22295</name>
</gene>
<organism evidence="1 2">
    <name type="scientific">Bacillus toyonensis</name>
    <dbReference type="NCBI Taxonomy" id="155322"/>
    <lineage>
        <taxon>Bacteria</taxon>
        <taxon>Bacillati</taxon>
        <taxon>Bacillota</taxon>
        <taxon>Bacilli</taxon>
        <taxon>Bacillales</taxon>
        <taxon>Bacillaceae</taxon>
        <taxon>Bacillus</taxon>
        <taxon>Bacillus cereus group</taxon>
    </lineage>
</organism>
<dbReference type="EMBL" id="NUAP01000040">
    <property type="protein sequence ID" value="PEN86051.1"/>
    <property type="molecule type" value="Genomic_DNA"/>
</dbReference>
<name>A0AB36SZN4_9BACI</name>
<accession>A0AB36SZN4</accession>
<dbReference type="Proteomes" id="UP000220078">
    <property type="component" value="Unassembled WGS sequence"/>
</dbReference>
<protein>
    <submittedName>
        <fullName evidence="1">Uncharacterized protein</fullName>
    </submittedName>
</protein>
<sequence>MHHTKIFDYGILINKGSTDRSVEICKQFVPHWEVRNSANLEFDALATDREVMEVEQEVERCTG</sequence>
<reference evidence="1 2" key="1">
    <citation type="submission" date="2017-09" db="EMBL/GenBank/DDBJ databases">
        <title>Large-scale bioinformatics analysis of Bacillus genomes uncovers conserved roles of natural products in bacterial physiology.</title>
        <authorList>
            <consortium name="Agbiome Team Llc"/>
            <person name="Bleich R.M."/>
            <person name="Kirk G.J."/>
            <person name="Santa Maria K.C."/>
            <person name="Allen S.E."/>
            <person name="Farag S."/>
            <person name="Shank E.A."/>
            <person name="Bowers A."/>
        </authorList>
    </citation>
    <scope>NUCLEOTIDE SEQUENCE [LARGE SCALE GENOMIC DNA]</scope>
    <source>
        <strain evidence="1 2">AFS027629</strain>
    </source>
</reference>